<dbReference type="GO" id="GO:0051539">
    <property type="term" value="F:4 iron, 4 sulfur cluster binding"/>
    <property type="evidence" value="ECO:0007669"/>
    <property type="project" value="UniProtKB-KW"/>
</dbReference>
<keyword evidence="3 5" id="KW-0408">Iron</keyword>
<dbReference type="SFLD" id="SFLDG01280">
    <property type="entry name" value="HydE/PylB-like"/>
    <property type="match status" value="1"/>
</dbReference>
<name>R4K7Z1_CLOPA</name>
<dbReference type="KEGG" id="cpas:Clopa_2990"/>
<dbReference type="SFLD" id="SFLDG01082">
    <property type="entry name" value="B12-binding_domain_containing"/>
    <property type="match status" value="1"/>
</dbReference>
<dbReference type="InterPro" id="IPR006638">
    <property type="entry name" value="Elp3/MiaA/NifB-like_rSAM"/>
</dbReference>
<dbReference type="OrthoDB" id="9775764at2"/>
<dbReference type="SUPFAM" id="SSF102114">
    <property type="entry name" value="Radical SAM enzymes"/>
    <property type="match status" value="1"/>
</dbReference>
<dbReference type="InterPro" id="IPR007197">
    <property type="entry name" value="rSAM"/>
</dbReference>
<dbReference type="SFLD" id="SFLDG01060">
    <property type="entry name" value="BATS_domain_containing"/>
    <property type="match status" value="1"/>
</dbReference>
<dbReference type="SFLD" id="SFLDF00348">
    <property type="entry name" value="FeFe_hydrogenase_maturase_(Hyd"/>
    <property type="match status" value="1"/>
</dbReference>
<evidence type="ECO:0000256" key="6">
    <source>
        <dbReference type="PIRSR" id="PIRSR004762-2"/>
    </source>
</evidence>
<evidence type="ECO:0000256" key="3">
    <source>
        <dbReference type="ARBA" id="ARBA00023004"/>
    </source>
</evidence>
<dbReference type="InterPro" id="IPR024021">
    <property type="entry name" value="FeFe-hyd_HydE_rSAM"/>
</dbReference>
<dbReference type="eggNOG" id="COG0502">
    <property type="taxonomic scope" value="Bacteria"/>
</dbReference>
<dbReference type="PANTHER" id="PTHR43726">
    <property type="entry name" value="3-METHYLORNITHINE SYNTHASE"/>
    <property type="match status" value="1"/>
</dbReference>
<proteinExistence type="predicted"/>
<dbReference type="InterPro" id="IPR058240">
    <property type="entry name" value="rSAM_sf"/>
</dbReference>
<protein>
    <submittedName>
        <fullName evidence="8">Iron-only hydrogenase maturation rSAM protein HydE</fullName>
    </submittedName>
</protein>
<dbReference type="AlphaFoldDB" id="R4K7Z1"/>
<sequence>MDNILDLIKKAEYTNDLTKAEIIAILKDSQYNQELFDSADKIRKKYMGDEVHLRGLIEFSNICKRNCMYCGLRAGNKNVKRYRLMPDEIIELARKGTEYGYRTFVLQSGEDEFYTVDKMKYIISNIKKMNAAVTISIGEKTYEEYKAYREAGADRYLIRIETTDKKLYEAMDPFMSHENRKRCLSDLKKLGYEVGSGCLVGLPNQNIGSLAEDILFFKEIGADMIGIGPFIPNADTPLKDEMGGEFYLSLKVMALTRLLLKDINIPATTAMETLNKNGRIIALQSGANVVMPNITEGEYRELYALYPGKICINDTPAHCRSCITGKITTIGRTIGKNKGFRNKEREKEVYPTTSC</sequence>
<dbReference type="Pfam" id="PF04055">
    <property type="entry name" value="Radical_SAM"/>
    <property type="match status" value="1"/>
</dbReference>
<dbReference type="HOGENOM" id="CLU_033172_0_1_9"/>
<dbReference type="PATRIC" id="fig|86416.3.peg.2976"/>
<dbReference type="InterPro" id="IPR013785">
    <property type="entry name" value="Aldolase_TIM"/>
</dbReference>
<dbReference type="GO" id="GO:0046872">
    <property type="term" value="F:metal ion binding"/>
    <property type="evidence" value="ECO:0007669"/>
    <property type="project" value="UniProtKB-KW"/>
</dbReference>
<dbReference type="CDD" id="cd01335">
    <property type="entry name" value="Radical_SAM"/>
    <property type="match status" value="1"/>
</dbReference>
<evidence type="ECO:0000259" key="7">
    <source>
        <dbReference type="PROSITE" id="PS51918"/>
    </source>
</evidence>
<accession>R4K7Z1</accession>
<keyword evidence="5" id="KW-0004">4Fe-4S</keyword>
<evidence type="ECO:0000256" key="1">
    <source>
        <dbReference type="ARBA" id="ARBA00022691"/>
    </source>
</evidence>
<keyword evidence="4 5" id="KW-0411">Iron-sulfur</keyword>
<evidence type="ECO:0000313" key="8">
    <source>
        <dbReference type="EMBL" id="AGK97821.1"/>
    </source>
</evidence>
<reference evidence="8 9" key="1">
    <citation type="submission" date="2012-01" db="EMBL/GenBank/DDBJ databases">
        <title>Complete sequence of chromosome of Clostridium pasteurianum BC1.</title>
        <authorList>
            <consortium name="US DOE Joint Genome Institute"/>
            <person name="Lucas S."/>
            <person name="Han J."/>
            <person name="Lapidus A."/>
            <person name="Cheng J.-F."/>
            <person name="Goodwin L."/>
            <person name="Pitluck S."/>
            <person name="Peters L."/>
            <person name="Mikhailova N."/>
            <person name="Teshima H."/>
            <person name="Detter J.C."/>
            <person name="Han C."/>
            <person name="Tapia R."/>
            <person name="Land M."/>
            <person name="Hauser L."/>
            <person name="Kyrpides N."/>
            <person name="Ivanova N."/>
            <person name="Pagani I."/>
            <person name="Dunn J."/>
            <person name="Taghavi S."/>
            <person name="Francis A."/>
            <person name="van der Lelie D."/>
            <person name="Woyke T."/>
        </authorList>
    </citation>
    <scope>NUCLEOTIDE SEQUENCE [LARGE SCALE GENOMIC DNA]</scope>
    <source>
        <strain evidence="8 9">BC1</strain>
    </source>
</reference>
<keyword evidence="2" id="KW-0479">Metal-binding</keyword>
<evidence type="ECO:0000313" key="9">
    <source>
        <dbReference type="Proteomes" id="UP000013523"/>
    </source>
</evidence>
<feature type="binding site" evidence="5">
    <location>
        <position position="63"/>
    </location>
    <ligand>
        <name>[4Fe-4S] cluster</name>
        <dbReference type="ChEBI" id="CHEBI:49883"/>
        <note>4Fe-4S-S-AdoMet</note>
    </ligand>
</feature>
<feature type="binding site" evidence="5">
    <location>
        <position position="70"/>
    </location>
    <ligand>
        <name>[4Fe-4S] cluster</name>
        <dbReference type="ChEBI" id="CHEBI:49883"/>
        <note>4Fe-4S-S-AdoMet</note>
    </ligand>
</feature>
<evidence type="ECO:0000256" key="5">
    <source>
        <dbReference type="PIRSR" id="PIRSR004762-1"/>
    </source>
</evidence>
<evidence type="ECO:0000256" key="4">
    <source>
        <dbReference type="ARBA" id="ARBA00023014"/>
    </source>
</evidence>
<organism evidence="8 9">
    <name type="scientific">Clostridium pasteurianum BC1</name>
    <dbReference type="NCBI Taxonomy" id="86416"/>
    <lineage>
        <taxon>Bacteria</taxon>
        <taxon>Bacillati</taxon>
        <taxon>Bacillota</taxon>
        <taxon>Clostridia</taxon>
        <taxon>Eubacteriales</taxon>
        <taxon>Clostridiaceae</taxon>
        <taxon>Clostridium</taxon>
    </lineage>
</organism>
<feature type="domain" description="Radical SAM core" evidence="7">
    <location>
        <begin position="49"/>
        <end position="268"/>
    </location>
</feature>
<dbReference type="InterPro" id="IPR034422">
    <property type="entry name" value="HydE/PylB-like"/>
</dbReference>
<dbReference type="RefSeq" id="WP_015616113.1">
    <property type="nucleotide sequence ID" value="NC_021182.1"/>
</dbReference>
<dbReference type="PANTHER" id="PTHR43726:SF1">
    <property type="entry name" value="BIOTIN SYNTHASE"/>
    <property type="match status" value="1"/>
</dbReference>
<feature type="binding site" evidence="6">
    <location>
        <position position="180"/>
    </location>
    <ligand>
        <name>S-adenosyl-L-methionine</name>
        <dbReference type="ChEBI" id="CHEBI:59789"/>
    </ligand>
</feature>
<comment type="cofactor">
    <cofactor evidence="5">
        <name>[4Fe-4S] cluster</name>
        <dbReference type="ChEBI" id="CHEBI:49883"/>
    </cofactor>
    <text evidence="5">Binds 1 [4Fe-4S] cluster. The cluster is coordinated with 3 cysteines and an exchangeable S-adenosyl-L-methionine.</text>
</comment>
<dbReference type="Proteomes" id="UP000013523">
    <property type="component" value="Chromosome"/>
</dbReference>
<dbReference type="STRING" id="86416.Clopa_2990"/>
<feature type="binding site" evidence="5">
    <location>
        <position position="67"/>
    </location>
    <ligand>
        <name>[4Fe-4S] cluster</name>
        <dbReference type="ChEBI" id="CHEBI:49883"/>
        <note>4Fe-4S-S-AdoMet</note>
    </ligand>
</feature>
<evidence type="ECO:0000256" key="2">
    <source>
        <dbReference type="ARBA" id="ARBA00022723"/>
    </source>
</evidence>
<dbReference type="Gene3D" id="3.20.20.70">
    <property type="entry name" value="Aldolase class I"/>
    <property type="match status" value="1"/>
</dbReference>
<dbReference type="SMART" id="SM00729">
    <property type="entry name" value="Elp3"/>
    <property type="match status" value="1"/>
</dbReference>
<dbReference type="NCBIfam" id="TIGR03956">
    <property type="entry name" value="rSAM_HydE"/>
    <property type="match status" value="1"/>
</dbReference>
<dbReference type="EMBL" id="CP003261">
    <property type="protein sequence ID" value="AGK97821.1"/>
    <property type="molecule type" value="Genomic_DNA"/>
</dbReference>
<dbReference type="GO" id="GO:0016740">
    <property type="term" value="F:transferase activity"/>
    <property type="evidence" value="ECO:0007669"/>
    <property type="project" value="TreeGrafter"/>
</dbReference>
<dbReference type="SFLD" id="SFLDS00029">
    <property type="entry name" value="Radical_SAM"/>
    <property type="match status" value="1"/>
</dbReference>
<dbReference type="PIRSF" id="PIRSF004762">
    <property type="entry name" value="CHP00423"/>
    <property type="match status" value="1"/>
</dbReference>
<keyword evidence="9" id="KW-1185">Reference proteome</keyword>
<keyword evidence="1 5" id="KW-0949">S-adenosyl-L-methionine</keyword>
<dbReference type="PROSITE" id="PS51918">
    <property type="entry name" value="RADICAL_SAM"/>
    <property type="match status" value="1"/>
</dbReference>
<feature type="binding site" evidence="6">
    <location>
        <position position="136"/>
    </location>
    <ligand>
        <name>(3R)-3-methyl-D-ornithine</name>
        <dbReference type="ChEBI" id="CHEBI:64642"/>
    </ligand>
</feature>
<feature type="binding site" evidence="6">
    <location>
        <position position="161"/>
    </location>
    <ligand>
        <name>S-adenosyl-L-methionine</name>
        <dbReference type="ChEBI" id="CHEBI:59789"/>
    </ligand>
</feature>
<gene>
    <name evidence="8" type="ORF">Clopa_2990</name>
</gene>